<keyword evidence="2" id="KW-1185">Reference proteome</keyword>
<protein>
    <recommendedName>
        <fullName evidence="3">Mu-like prophage DNA circulation protein</fullName>
    </recommendedName>
</protein>
<dbReference type="EMBL" id="JBHLVZ010000002">
    <property type="protein sequence ID" value="MFC0384331.1"/>
    <property type="molecule type" value="Genomic_DNA"/>
</dbReference>
<proteinExistence type="predicted"/>
<accession>A0ABV6IL62</accession>
<dbReference type="RefSeq" id="WP_377048378.1">
    <property type="nucleotide sequence ID" value="NZ_JBHLVZ010000002.1"/>
</dbReference>
<gene>
    <name evidence="1" type="ORF">ACFFIC_02055</name>
</gene>
<name>A0ABV6IL62_9PROT</name>
<dbReference type="Proteomes" id="UP001589789">
    <property type="component" value="Unassembled WGS sequence"/>
</dbReference>
<evidence type="ECO:0000313" key="2">
    <source>
        <dbReference type="Proteomes" id="UP001589789"/>
    </source>
</evidence>
<comment type="caution">
    <text evidence="1">The sequence shown here is derived from an EMBL/GenBank/DDBJ whole genome shotgun (WGS) entry which is preliminary data.</text>
</comment>
<evidence type="ECO:0008006" key="3">
    <source>
        <dbReference type="Google" id="ProtNLM"/>
    </source>
</evidence>
<evidence type="ECO:0000313" key="1">
    <source>
        <dbReference type="EMBL" id="MFC0384331.1"/>
    </source>
</evidence>
<organism evidence="1 2">
    <name type="scientific">Muricoccus vinaceus</name>
    <dbReference type="NCBI Taxonomy" id="424704"/>
    <lineage>
        <taxon>Bacteria</taxon>
        <taxon>Pseudomonadati</taxon>
        <taxon>Pseudomonadota</taxon>
        <taxon>Alphaproteobacteria</taxon>
        <taxon>Acetobacterales</taxon>
        <taxon>Roseomonadaceae</taxon>
        <taxon>Muricoccus</taxon>
    </lineage>
</organism>
<reference evidence="1 2" key="1">
    <citation type="submission" date="2024-09" db="EMBL/GenBank/DDBJ databases">
        <authorList>
            <person name="Sun Q."/>
            <person name="Mori K."/>
        </authorList>
    </citation>
    <scope>NUCLEOTIDE SEQUENCE [LARGE SCALE GENOMIC DNA]</scope>
    <source>
        <strain evidence="1 2">CCM 7468</strain>
    </source>
</reference>
<sequence>MSTPAELVASMLALVAGVADSAPDPSDRVRLLRALAASPMPAGGDAALAALGRRAALSALARAASACEPRSYDEAEALRTDVCGLLAAEELIAADAGEDSIVSALRAVRGALDRDLRRRGANLSPLRQVEVKASLPSLVLAQRLYGDAGREPEMTRMAGDPPNPVFMPTRFTGLAR</sequence>